<dbReference type="InterPro" id="IPR005123">
    <property type="entry name" value="Oxoglu/Fe-dep_dioxygenase_dom"/>
</dbReference>
<dbReference type="Proteomes" id="UP001151699">
    <property type="component" value="Unassembled WGS sequence"/>
</dbReference>
<comment type="catalytic activity">
    <reaction evidence="12">
        <text>1D-myo-inositol hexakisphosphate + H2O = 1D-myo-inositol 1,2,4,5,6-pentakisphosphate + phosphate</text>
        <dbReference type="Rhea" id="RHEA:16989"/>
        <dbReference type="ChEBI" id="CHEBI:15377"/>
        <dbReference type="ChEBI" id="CHEBI:43474"/>
        <dbReference type="ChEBI" id="CHEBI:57798"/>
        <dbReference type="ChEBI" id="CHEBI:58130"/>
        <dbReference type="EC" id="3.1.3.62"/>
    </reaction>
    <physiologicalReaction direction="left-to-right" evidence="12">
        <dbReference type="Rhea" id="RHEA:16990"/>
    </physiologicalReaction>
</comment>
<dbReference type="GO" id="GO:0016020">
    <property type="term" value="C:membrane"/>
    <property type="evidence" value="ECO:0007669"/>
    <property type="project" value="UniProtKB-SubCell"/>
</dbReference>
<dbReference type="PROSITE" id="PS51471">
    <property type="entry name" value="FE2OG_OXY"/>
    <property type="match status" value="1"/>
</dbReference>
<dbReference type="GO" id="GO:0052745">
    <property type="term" value="F:inositol phosphate phosphatase activity"/>
    <property type="evidence" value="ECO:0007669"/>
    <property type="project" value="TreeGrafter"/>
</dbReference>
<evidence type="ECO:0000256" key="8">
    <source>
        <dbReference type="ARBA" id="ARBA00023136"/>
    </source>
</evidence>
<dbReference type="SUPFAM" id="SSF53254">
    <property type="entry name" value="Phosphoglycerate mutase-like"/>
    <property type="match status" value="1"/>
</dbReference>
<evidence type="ECO:0000256" key="5">
    <source>
        <dbReference type="ARBA" id="ARBA00018097"/>
    </source>
</evidence>
<evidence type="ECO:0000256" key="9">
    <source>
        <dbReference type="ARBA" id="ARBA00031642"/>
    </source>
</evidence>
<comment type="caution">
    <text evidence="15">The sequence shown here is derived from an EMBL/GenBank/DDBJ whole genome shotgun (WGS) entry which is preliminary data.</text>
</comment>
<evidence type="ECO:0000256" key="1">
    <source>
        <dbReference type="ARBA" id="ARBA00004370"/>
    </source>
</evidence>
<keyword evidence="6" id="KW-0732">Signal</keyword>
<dbReference type="PRINTS" id="PR00682">
    <property type="entry name" value="IPNSYNTHASE"/>
</dbReference>
<proteinExistence type="inferred from homology"/>
<evidence type="ECO:0000256" key="7">
    <source>
        <dbReference type="ARBA" id="ARBA00022801"/>
    </source>
</evidence>
<dbReference type="GO" id="GO:0034417">
    <property type="term" value="F:bisphosphoglycerate 3-phosphatase activity"/>
    <property type="evidence" value="ECO:0007669"/>
    <property type="project" value="UniProtKB-EC"/>
</dbReference>
<dbReference type="AlphaFoldDB" id="A0A9Q0MJH3"/>
<evidence type="ECO:0000313" key="16">
    <source>
        <dbReference type="Proteomes" id="UP001151699"/>
    </source>
</evidence>
<feature type="domain" description="Fe2OG dioxygenase" evidence="14">
    <location>
        <begin position="738"/>
        <end position="847"/>
    </location>
</feature>
<evidence type="ECO:0000256" key="3">
    <source>
        <dbReference type="ARBA" id="ARBA00012976"/>
    </source>
</evidence>
<comment type="subcellular location">
    <subcellularLocation>
        <location evidence="1">Membrane</location>
    </subcellularLocation>
</comment>
<dbReference type="InterPro" id="IPR000560">
    <property type="entry name" value="His_Pase_clade-2"/>
</dbReference>
<dbReference type="InterPro" id="IPR026992">
    <property type="entry name" value="DIOX_N"/>
</dbReference>
<accession>A0A9Q0MJH3</accession>
<dbReference type="EC" id="3.1.3.62" evidence="4"/>
<evidence type="ECO:0000256" key="2">
    <source>
        <dbReference type="ARBA" id="ARBA00008422"/>
    </source>
</evidence>
<comment type="catalytic activity">
    <reaction evidence="11">
        <text>1D-myo-inositol 1,2,4,5,6-pentakisphosphate + H2O = 1D-myo-inositol 1,2,5,6-tetrakisphosphate + phosphate</text>
        <dbReference type="Rhea" id="RHEA:77115"/>
        <dbReference type="ChEBI" id="CHEBI:15377"/>
        <dbReference type="ChEBI" id="CHEBI:43474"/>
        <dbReference type="ChEBI" id="CHEBI:57798"/>
        <dbReference type="ChEBI" id="CHEBI:195535"/>
        <dbReference type="EC" id="3.1.3.62"/>
    </reaction>
    <physiologicalReaction direction="left-to-right" evidence="11">
        <dbReference type="Rhea" id="RHEA:77116"/>
    </physiologicalReaction>
</comment>
<organism evidence="15 16">
    <name type="scientific">Pseudolycoriella hygida</name>
    <dbReference type="NCBI Taxonomy" id="35572"/>
    <lineage>
        <taxon>Eukaryota</taxon>
        <taxon>Metazoa</taxon>
        <taxon>Ecdysozoa</taxon>
        <taxon>Arthropoda</taxon>
        <taxon>Hexapoda</taxon>
        <taxon>Insecta</taxon>
        <taxon>Pterygota</taxon>
        <taxon>Neoptera</taxon>
        <taxon>Endopterygota</taxon>
        <taxon>Diptera</taxon>
        <taxon>Nematocera</taxon>
        <taxon>Sciaroidea</taxon>
        <taxon>Sciaridae</taxon>
        <taxon>Pseudolycoriella</taxon>
    </lineage>
</organism>
<gene>
    <name evidence="15" type="primary">Mipp1_4</name>
    <name evidence="15" type="ORF">Bhyg_15751</name>
</gene>
<sequence>MESEYEERHKYDLLLPQSDAIVSSISTISQSSAIIANRFKRFEDVETEVDDISLMPEVDRYLKLIPILGNGLMRKIFVKGAFFLSRDDNLQFNYLQLESATLVTCLAIKPLVQSDPNYCFSTDTSKPQLAMFSTKTSYDSVKGSSVNPNVSACTPSKFWLLQRHGTRIANANQISKFPNIPPIQAKAISNHDNGKGTLCPEDLELIRKWKLDTNITENIAEYLTLAGWIELENIASRYQFAFPTLLPSTYDRSKYLFQHTDTQRTQASFRAFADGLFGYNGYLNVVTEPIPARDLLLRPYDFCDPWLKNSGLETEMAAFEKGAEYDIVISNVNKKLGGTSASKSNVRSMWQLCRFEQAADLSKPAPWCSVFSVDDVKVLEYGEDLGYYYEAGYGFNMNKNVLCEAMQNLLNFLKNDKNEAPARILVSHSTSMQLLLVALGLYEDETPLTRSNFAEQQSRKWRTSQQTAFASNLAVVRYDCQGGDHDVLFLYNEHPLQIPGCQPNGLCKLSYILKKYNRFLSCRKDIYGSCNISKEPASVTVVMQRRRQSKVSYEIINVQISCRFEFVMESIPVIDLDFFTKSEITESVLSDVATKRIAEEIRFALHEVGFMYLINHRVSPDVIDNAFTVSKSFFDLDLETKAKYKKIPVVTNHGWIQAGQELLHPKSVFELREGFDFVDATKVIKECPHFTVDMAKFKTACEQFARKVLLLLSFAFQIDDVNFFLNNCTHLDDSSVANECDMRAIYYPPIPQNHDIPEGTVRCASHTDYELMTFLFQDNVGGLEVRRTDGSWLPATPIPGSILVNTGDLLERWTSGYFPATKHRVVIPLTEIKQRIPRYSFAYFFAPDNDAVVSPIIGSSISQSVNGRNDEPITAFEHIMNRVKEAYKY</sequence>
<reference evidence="15" key="1">
    <citation type="submission" date="2022-07" db="EMBL/GenBank/DDBJ databases">
        <authorList>
            <person name="Trinca V."/>
            <person name="Uliana J.V.C."/>
            <person name="Torres T.T."/>
            <person name="Ward R.J."/>
            <person name="Monesi N."/>
        </authorList>
    </citation>
    <scope>NUCLEOTIDE SEQUENCE</scope>
    <source>
        <strain evidence="15">HSMRA1968</strain>
        <tissue evidence="15">Whole embryos</tissue>
    </source>
</reference>
<evidence type="ECO:0000256" key="13">
    <source>
        <dbReference type="ARBA" id="ARBA00043832"/>
    </source>
</evidence>
<evidence type="ECO:0000313" key="15">
    <source>
        <dbReference type="EMBL" id="KAJ6632676.1"/>
    </source>
</evidence>
<keyword evidence="8" id="KW-0472">Membrane</keyword>
<dbReference type="InterPro" id="IPR027443">
    <property type="entry name" value="IPNS-like_sf"/>
</dbReference>
<evidence type="ECO:0000256" key="12">
    <source>
        <dbReference type="ARBA" id="ARBA00043691"/>
    </source>
</evidence>
<name>A0A9Q0MJH3_9DIPT</name>
<dbReference type="EMBL" id="WJQU01002607">
    <property type="protein sequence ID" value="KAJ6632676.1"/>
    <property type="molecule type" value="Genomic_DNA"/>
</dbReference>
<dbReference type="EC" id="3.1.3.80" evidence="3"/>
<dbReference type="PANTHER" id="PTHR20963:SF8">
    <property type="entry name" value="MULTIPLE INOSITOL POLYPHOSPHATE PHOSPHATASE 1"/>
    <property type="match status" value="1"/>
</dbReference>
<protein>
    <recommendedName>
        <fullName evidence="5">Multiple inositol polyphosphate phosphatase 1</fullName>
        <ecNumber evidence="4">3.1.3.62</ecNumber>
        <ecNumber evidence="3">3.1.3.80</ecNumber>
    </recommendedName>
    <alternativeName>
        <fullName evidence="9">2,3-bisphosphoglycerate 3-phosphatase</fullName>
    </alternativeName>
</protein>
<dbReference type="InterPro" id="IPR044861">
    <property type="entry name" value="IPNS-like_FE2OG_OXY"/>
</dbReference>
<evidence type="ECO:0000256" key="6">
    <source>
        <dbReference type="ARBA" id="ARBA00022729"/>
    </source>
</evidence>
<keyword evidence="7" id="KW-0378">Hydrolase</keyword>
<dbReference type="Gene3D" id="2.60.120.330">
    <property type="entry name" value="B-lactam Antibiotic, Isopenicillin N Synthase, Chain"/>
    <property type="match status" value="1"/>
</dbReference>
<comment type="similarity">
    <text evidence="2">Belongs to the histidine acid phosphatase family. MINPP1 subfamily.</text>
</comment>
<dbReference type="Pfam" id="PF03171">
    <property type="entry name" value="2OG-FeII_Oxy"/>
    <property type="match status" value="1"/>
</dbReference>
<comment type="catalytic activity">
    <reaction evidence="10">
        <text>1D-myo-inositol 1,2,5,6-tetrakisphosphate + H2O = 1D-myo-inositol 1,2,6-trisphosphate + phosphate</text>
        <dbReference type="Rhea" id="RHEA:77119"/>
        <dbReference type="ChEBI" id="CHEBI:15377"/>
        <dbReference type="ChEBI" id="CHEBI:43474"/>
        <dbReference type="ChEBI" id="CHEBI:195535"/>
        <dbReference type="ChEBI" id="CHEBI:195537"/>
        <dbReference type="EC" id="3.1.3.62"/>
    </reaction>
    <physiologicalReaction direction="left-to-right" evidence="10">
        <dbReference type="Rhea" id="RHEA:77120"/>
    </physiologicalReaction>
</comment>
<dbReference type="FunFam" id="2.60.120.330:FF:000038">
    <property type="entry name" value="Si:dkey-10o6.2"/>
    <property type="match status" value="1"/>
</dbReference>
<comment type="catalytic activity">
    <reaction evidence="13">
        <text>(2R)-2,3-bisphosphoglycerate + H2O = (2R)-2-phosphoglycerate + phosphate</text>
        <dbReference type="Rhea" id="RHEA:27381"/>
        <dbReference type="ChEBI" id="CHEBI:15377"/>
        <dbReference type="ChEBI" id="CHEBI:43474"/>
        <dbReference type="ChEBI" id="CHEBI:58248"/>
        <dbReference type="ChEBI" id="CHEBI:58289"/>
        <dbReference type="EC" id="3.1.3.80"/>
    </reaction>
    <physiologicalReaction direction="left-to-right" evidence="13">
        <dbReference type="Rhea" id="RHEA:27382"/>
    </physiologicalReaction>
</comment>
<dbReference type="SUPFAM" id="SSF51197">
    <property type="entry name" value="Clavaminate synthase-like"/>
    <property type="match status" value="1"/>
</dbReference>
<dbReference type="InterPro" id="IPR029033">
    <property type="entry name" value="His_PPase_superfam"/>
</dbReference>
<evidence type="ECO:0000256" key="11">
    <source>
        <dbReference type="ARBA" id="ARBA00043671"/>
    </source>
</evidence>
<evidence type="ECO:0000256" key="4">
    <source>
        <dbReference type="ARBA" id="ARBA00013040"/>
    </source>
</evidence>
<dbReference type="CDD" id="cd07061">
    <property type="entry name" value="HP_HAP_like"/>
    <property type="match status" value="1"/>
</dbReference>
<dbReference type="PANTHER" id="PTHR20963">
    <property type="entry name" value="MULTIPLE INOSITOL POLYPHOSPHATE PHOSPHATASE-RELATED"/>
    <property type="match status" value="1"/>
</dbReference>
<dbReference type="Pfam" id="PF14226">
    <property type="entry name" value="DIOX_N"/>
    <property type="match status" value="1"/>
</dbReference>
<dbReference type="Pfam" id="PF00328">
    <property type="entry name" value="His_Phos_2"/>
    <property type="match status" value="1"/>
</dbReference>
<evidence type="ECO:0000256" key="10">
    <source>
        <dbReference type="ARBA" id="ARBA00043668"/>
    </source>
</evidence>
<dbReference type="OrthoDB" id="288590at2759"/>
<evidence type="ECO:0000259" key="14">
    <source>
        <dbReference type="PROSITE" id="PS51471"/>
    </source>
</evidence>
<dbReference type="Gene3D" id="3.40.50.1240">
    <property type="entry name" value="Phosphoglycerate mutase-like"/>
    <property type="match status" value="1"/>
</dbReference>
<keyword evidence="16" id="KW-1185">Reference proteome</keyword>
<dbReference type="GO" id="GO:0003993">
    <property type="term" value="F:acid phosphatase activity"/>
    <property type="evidence" value="ECO:0007669"/>
    <property type="project" value="TreeGrafter"/>
</dbReference>